<name>A0A5M9IQF1_9PSED</name>
<organism evidence="1 2">
    <name type="scientific">Pseudomonas extremaustralis</name>
    <dbReference type="NCBI Taxonomy" id="359110"/>
    <lineage>
        <taxon>Bacteria</taxon>
        <taxon>Pseudomonadati</taxon>
        <taxon>Pseudomonadota</taxon>
        <taxon>Gammaproteobacteria</taxon>
        <taxon>Pseudomonadales</taxon>
        <taxon>Pseudomonadaceae</taxon>
        <taxon>Pseudomonas</taxon>
    </lineage>
</organism>
<dbReference type="EMBL" id="VTFH01000002">
    <property type="protein sequence ID" value="KAA8558342.1"/>
    <property type="molecule type" value="Genomic_DNA"/>
</dbReference>
<dbReference type="Proteomes" id="UP000323425">
    <property type="component" value="Unassembled WGS sequence"/>
</dbReference>
<proteinExistence type="predicted"/>
<evidence type="ECO:0000313" key="1">
    <source>
        <dbReference type="EMBL" id="KAA8558342.1"/>
    </source>
</evidence>
<reference evidence="1 2" key="1">
    <citation type="journal article" date="2018" name="Plant Biotechnol. Rep.">
        <title>Diversity and antifungal activity of endophytic bacteria associated with Panax ginseng seedlings.</title>
        <authorList>
            <person name="Park J.M."/>
            <person name="Hong C.E."/>
            <person name="Jo S.H."/>
        </authorList>
    </citation>
    <scope>NUCLEOTIDE SEQUENCE [LARGE SCALE GENOMIC DNA]</scope>
    <source>
        <strain evidence="1 2">PgKB38</strain>
    </source>
</reference>
<sequence>MYRTLARVLAEMLLCKETDSQPLYLRMAAFGRFLPVATLGCGELAVS</sequence>
<gene>
    <name evidence="1" type="ORF">FX985_04691</name>
</gene>
<comment type="caution">
    <text evidence="1">The sequence shown here is derived from an EMBL/GenBank/DDBJ whole genome shotgun (WGS) entry which is preliminary data.</text>
</comment>
<dbReference type="AlphaFoldDB" id="A0A5M9IQF1"/>
<protein>
    <submittedName>
        <fullName evidence="1">Uncharacterized protein</fullName>
    </submittedName>
</protein>
<evidence type="ECO:0000313" key="2">
    <source>
        <dbReference type="Proteomes" id="UP000323425"/>
    </source>
</evidence>
<accession>A0A5M9IQF1</accession>